<comment type="caution">
    <text evidence="2">The sequence shown here is derived from an EMBL/GenBank/DDBJ whole genome shotgun (WGS) entry which is preliminary data.</text>
</comment>
<protein>
    <recommendedName>
        <fullName evidence="4">Lipocalin-like domain-containing protein</fullName>
    </recommendedName>
</protein>
<evidence type="ECO:0000313" key="2">
    <source>
        <dbReference type="EMBL" id="MBB4078498.1"/>
    </source>
</evidence>
<evidence type="ECO:0000256" key="1">
    <source>
        <dbReference type="SAM" id="SignalP"/>
    </source>
</evidence>
<dbReference type="RefSeq" id="WP_183494745.1">
    <property type="nucleotide sequence ID" value="NZ_JACIFF010000002.1"/>
</dbReference>
<name>A0A840E8W1_9BACT</name>
<dbReference type="EMBL" id="JACIFF010000002">
    <property type="protein sequence ID" value="MBB4078498.1"/>
    <property type="molecule type" value="Genomic_DNA"/>
</dbReference>
<dbReference type="Proteomes" id="UP000576209">
    <property type="component" value="Unassembled WGS sequence"/>
</dbReference>
<evidence type="ECO:0000313" key="3">
    <source>
        <dbReference type="Proteomes" id="UP000576209"/>
    </source>
</evidence>
<dbReference type="PROSITE" id="PS51257">
    <property type="entry name" value="PROKAR_LIPOPROTEIN"/>
    <property type="match status" value="1"/>
</dbReference>
<organism evidence="2 3">
    <name type="scientific">Neolewinella aquimaris</name>
    <dbReference type="NCBI Taxonomy" id="1835722"/>
    <lineage>
        <taxon>Bacteria</taxon>
        <taxon>Pseudomonadati</taxon>
        <taxon>Bacteroidota</taxon>
        <taxon>Saprospiria</taxon>
        <taxon>Saprospirales</taxon>
        <taxon>Lewinellaceae</taxon>
        <taxon>Neolewinella</taxon>
    </lineage>
</organism>
<gene>
    <name evidence="2" type="ORF">GGR28_001111</name>
</gene>
<keyword evidence="3" id="KW-1185">Reference proteome</keyword>
<dbReference type="AlphaFoldDB" id="A0A840E8W1"/>
<accession>A0A840E8W1</accession>
<keyword evidence="1" id="KW-0732">Signal</keyword>
<proteinExistence type="predicted"/>
<feature type="signal peptide" evidence="1">
    <location>
        <begin position="1"/>
        <end position="17"/>
    </location>
</feature>
<reference evidence="2 3" key="1">
    <citation type="submission" date="2020-08" db="EMBL/GenBank/DDBJ databases">
        <title>Genomic Encyclopedia of Type Strains, Phase IV (KMG-IV): sequencing the most valuable type-strain genomes for metagenomic binning, comparative biology and taxonomic classification.</title>
        <authorList>
            <person name="Goeker M."/>
        </authorList>
    </citation>
    <scope>NUCLEOTIDE SEQUENCE [LARGE SCALE GENOMIC DNA]</scope>
    <source>
        <strain evidence="2 3">DSM 105137</strain>
    </source>
</reference>
<feature type="chain" id="PRO_5032862492" description="Lipocalin-like domain-containing protein" evidence="1">
    <location>
        <begin position="18"/>
        <end position="132"/>
    </location>
</feature>
<evidence type="ECO:0008006" key="4">
    <source>
        <dbReference type="Google" id="ProtNLM"/>
    </source>
</evidence>
<sequence>MRLVSVLLFSLILFSCGQDGTPAVAEGATLTGRWDLVEARRDNVKTNLLEGLYFVFDADGTFETNLLTNEAQSGTYVRQDGEITTEGVEVPMTYEIESLEEGELYLRSRYEGFLFDFRMQRGGTEAGETPTD</sequence>